<protein>
    <submittedName>
        <fullName evidence="1">Uncharacterized protein</fullName>
    </submittedName>
</protein>
<proteinExistence type="predicted"/>
<gene>
    <name evidence="1" type="ORF">LCGC14_3068920</name>
</gene>
<accession>A0A0F8Z7B9</accession>
<dbReference type="AlphaFoldDB" id="A0A0F8Z7B9"/>
<comment type="caution">
    <text evidence="1">The sequence shown here is derived from an EMBL/GenBank/DDBJ whole genome shotgun (WGS) entry which is preliminary data.</text>
</comment>
<dbReference type="EMBL" id="LAZR01065212">
    <property type="protein sequence ID" value="KKK56001.1"/>
    <property type="molecule type" value="Genomic_DNA"/>
</dbReference>
<name>A0A0F8Z7B9_9ZZZZ</name>
<evidence type="ECO:0000313" key="1">
    <source>
        <dbReference type="EMBL" id="KKK56001.1"/>
    </source>
</evidence>
<reference evidence="1" key="1">
    <citation type="journal article" date="2015" name="Nature">
        <title>Complex archaea that bridge the gap between prokaryotes and eukaryotes.</title>
        <authorList>
            <person name="Spang A."/>
            <person name="Saw J.H."/>
            <person name="Jorgensen S.L."/>
            <person name="Zaremba-Niedzwiedzka K."/>
            <person name="Martijn J."/>
            <person name="Lind A.E."/>
            <person name="van Eijk R."/>
            <person name="Schleper C."/>
            <person name="Guy L."/>
            <person name="Ettema T.J."/>
        </authorList>
    </citation>
    <scope>NUCLEOTIDE SEQUENCE</scope>
</reference>
<feature type="non-terminal residue" evidence="1">
    <location>
        <position position="82"/>
    </location>
</feature>
<sequence length="82" mass="9600">MLVESNSEDFILKFGYYKIQIKTVKESKEIYPSFNEIISSLNIVQKYFGEDYEDVIFQVLKETNLSSCRSTISYEPLEIISI</sequence>
<organism evidence="1">
    <name type="scientific">marine sediment metagenome</name>
    <dbReference type="NCBI Taxonomy" id="412755"/>
    <lineage>
        <taxon>unclassified sequences</taxon>
        <taxon>metagenomes</taxon>
        <taxon>ecological metagenomes</taxon>
    </lineage>
</organism>